<evidence type="ECO:0000256" key="10">
    <source>
        <dbReference type="SAM" id="Phobius"/>
    </source>
</evidence>
<feature type="signal peptide" evidence="11">
    <location>
        <begin position="1"/>
        <end position="23"/>
    </location>
</feature>
<evidence type="ECO:0000256" key="8">
    <source>
        <dbReference type="ARBA" id="ARBA00023170"/>
    </source>
</evidence>
<dbReference type="SMART" id="SM00369">
    <property type="entry name" value="LRR_TYP"/>
    <property type="match status" value="4"/>
</dbReference>
<evidence type="ECO:0000256" key="11">
    <source>
        <dbReference type="SAM" id="SignalP"/>
    </source>
</evidence>
<feature type="chain" id="PRO_5009187192" evidence="11">
    <location>
        <begin position="24"/>
        <end position="807"/>
    </location>
</feature>
<dbReference type="FunFam" id="1.10.510.10:FF:000095">
    <property type="entry name" value="protein STRUBBELIG-RECEPTOR FAMILY 8"/>
    <property type="match status" value="1"/>
</dbReference>
<sequence>MEAMAAALAAGLLLALAAAPAGADTDSADAAALGNLYSSWNSPTQLAGWSAGGGDPCGAAWQGVTCSGAGVTEIFVRWYVNSITFLAMEIPETKLPNTNTFLLIFYSKLPGIGLNGSLGYELSNLFSLKTLDLSNNNLHGSIPYQLPPNLTYLNLASNNFSGVLPYSITNLASIEYLNLSHNSLSQQMGELFTNLSSLSELDVSFNQLTGDLPNSIGSLSNLSSLYMQNNQFTGSVNVLRGLSPALTTLNIANNNFSGWIPKEFSSIPDLTLGGNSFANGPAPPPPPFMPPPPQRPRNRPKHPQGQGDAPKGSESPTIQSDKKQGLGTGLLVGIIAGSIAAVLCVLLLLVCCMRNAWKRKDDASSESKDFVGPLTVNIERGMPLLMLSCFHVADLRYSSWLMLEKYILFCLVKELSYGKSLNDWNFLPFHACARSQDREIPEQSLEDTSIAAVKLPLPEKMTPERVYGKNGSMRKMKVPITATPYTVASLQVATNSFCQDSLLGEGSLGRVYKADFPNGKVLAVKKIDSAALSLQEEDNFLEAVSSMSRLRHPNIVPLTGYCVEHGQRLLVYEYIGNGTLHDMLHFSDEMSRRLTWNIRVRIALGTARALEYLHEVCLPSVVHRNFKSSNILLDEEHNPHLSDCGLAALTPNTERQVSTEVFGSFGYSAPEFAMSGIYTVKSDVYSFGVVMLELLTGRKPLDSSRERSEQSLVRWATPQLHDIDALAKMVDPALNGMYPAKSLSRFADIIALCVQPEPEFRPPMSEVVQQLVRLMQRASIVRRQSGEELGFSYRAPEREGDLRDISF</sequence>
<keyword evidence="3 10" id="KW-0812">Transmembrane</keyword>
<dbReference type="CDD" id="cd14066">
    <property type="entry name" value="STKc_IRAK"/>
    <property type="match status" value="1"/>
</dbReference>
<dbReference type="OrthoDB" id="1055097at2759"/>
<dbReference type="InterPro" id="IPR011009">
    <property type="entry name" value="Kinase-like_dom_sf"/>
</dbReference>
<dbReference type="GO" id="GO:0016020">
    <property type="term" value="C:membrane"/>
    <property type="evidence" value="ECO:0007669"/>
    <property type="project" value="UniProtKB-SubCell"/>
</dbReference>
<dbReference type="EMBL" id="LWDX02073034">
    <property type="protein sequence ID" value="OEL13539.1"/>
    <property type="molecule type" value="Genomic_DNA"/>
</dbReference>
<evidence type="ECO:0000256" key="5">
    <source>
        <dbReference type="ARBA" id="ARBA00022737"/>
    </source>
</evidence>
<dbReference type="SUPFAM" id="SSF52058">
    <property type="entry name" value="L domain-like"/>
    <property type="match status" value="1"/>
</dbReference>
<comment type="caution">
    <text evidence="13">The sequence shown here is derived from an EMBL/GenBank/DDBJ whole genome shotgun (WGS) entry which is preliminary data.</text>
</comment>
<evidence type="ECO:0000256" key="3">
    <source>
        <dbReference type="ARBA" id="ARBA00022692"/>
    </source>
</evidence>
<protein>
    <submittedName>
        <fullName evidence="13">Protein STRUBBELIG-RECEPTOR FAMILY 8</fullName>
    </submittedName>
</protein>
<evidence type="ECO:0000256" key="9">
    <source>
        <dbReference type="SAM" id="MobiDB-lite"/>
    </source>
</evidence>
<dbReference type="InterPro" id="IPR003591">
    <property type="entry name" value="Leu-rich_rpt_typical-subtyp"/>
</dbReference>
<dbReference type="PROSITE" id="PS50011">
    <property type="entry name" value="PROTEIN_KINASE_DOM"/>
    <property type="match status" value="1"/>
</dbReference>
<keyword evidence="5" id="KW-0677">Repeat</keyword>
<keyword evidence="6 10" id="KW-1133">Transmembrane helix</keyword>
<dbReference type="InterPro" id="IPR001611">
    <property type="entry name" value="Leu-rich_rpt"/>
</dbReference>
<feature type="region of interest" description="Disordered" evidence="9">
    <location>
        <begin position="273"/>
        <end position="321"/>
    </location>
</feature>
<name>A0A1E5UKZ3_9POAL</name>
<dbReference type="Pfam" id="PF00560">
    <property type="entry name" value="LRR_1"/>
    <property type="match status" value="2"/>
</dbReference>
<dbReference type="InterPro" id="IPR046959">
    <property type="entry name" value="PRK1-6/SRF4-like"/>
</dbReference>
<organism evidence="13 14">
    <name type="scientific">Dichanthelium oligosanthes</name>
    <dbReference type="NCBI Taxonomy" id="888268"/>
    <lineage>
        <taxon>Eukaryota</taxon>
        <taxon>Viridiplantae</taxon>
        <taxon>Streptophyta</taxon>
        <taxon>Embryophyta</taxon>
        <taxon>Tracheophyta</taxon>
        <taxon>Spermatophyta</taxon>
        <taxon>Magnoliopsida</taxon>
        <taxon>Liliopsida</taxon>
        <taxon>Poales</taxon>
        <taxon>Poaceae</taxon>
        <taxon>PACMAD clade</taxon>
        <taxon>Panicoideae</taxon>
        <taxon>Panicodae</taxon>
        <taxon>Paniceae</taxon>
        <taxon>Dichantheliinae</taxon>
        <taxon>Dichanthelium</taxon>
    </lineage>
</organism>
<dbReference type="InterPro" id="IPR001245">
    <property type="entry name" value="Ser-Thr/Tyr_kinase_cat_dom"/>
</dbReference>
<evidence type="ECO:0000256" key="4">
    <source>
        <dbReference type="ARBA" id="ARBA00022729"/>
    </source>
</evidence>
<dbReference type="Proteomes" id="UP000095767">
    <property type="component" value="Unassembled WGS sequence"/>
</dbReference>
<keyword evidence="14" id="KW-1185">Reference proteome</keyword>
<dbReference type="FunFam" id="3.80.10.10:FF:000062">
    <property type="entry name" value="protein STRUBBELIG-RECEPTOR FAMILY 3"/>
    <property type="match status" value="1"/>
</dbReference>
<dbReference type="PANTHER" id="PTHR48007">
    <property type="entry name" value="LEUCINE-RICH REPEAT RECEPTOR-LIKE PROTEIN KINASE PXC1"/>
    <property type="match status" value="1"/>
</dbReference>
<dbReference type="SUPFAM" id="SSF56112">
    <property type="entry name" value="Protein kinase-like (PK-like)"/>
    <property type="match status" value="1"/>
</dbReference>
<dbReference type="Pfam" id="PF07714">
    <property type="entry name" value="PK_Tyr_Ser-Thr"/>
    <property type="match status" value="1"/>
</dbReference>
<dbReference type="AlphaFoldDB" id="A0A1E5UKZ3"/>
<keyword evidence="2" id="KW-0433">Leucine-rich repeat</keyword>
<dbReference type="InterPro" id="IPR032675">
    <property type="entry name" value="LRR_dom_sf"/>
</dbReference>
<evidence type="ECO:0000259" key="12">
    <source>
        <dbReference type="PROSITE" id="PS50011"/>
    </source>
</evidence>
<comment type="subcellular location">
    <subcellularLocation>
        <location evidence="1">Membrane</location>
    </subcellularLocation>
</comment>
<keyword evidence="4 11" id="KW-0732">Signal</keyword>
<keyword evidence="8 13" id="KW-0675">Receptor</keyword>
<feature type="domain" description="Protein kinase" evidence="12">
    <location>
        <begin position="497"/>
        <end position="774"/>
    </location>
</feature>
<evidence type="ECO:0000256" key="2">
    <source>
        <dbReference type="ARBA" id="ARBA00022614"/>
    </source>
</evidence>
<keyword evidence="7 10" id="KW-0472">Membrane</keyword>
<accession>A0A1E5UKZ3</accession>
<dbReference type="InterPro" id="IPR000719">
    <property type="entry name" value="Prot_kinase_dom"/>
</dbReference>
<evidence type="ECO:0000256" key="7">
    <source>
        <dbReference type="ARBA" id="ARBA00023136"/>
    </source>
</evidence>
<dbReference type="Pfam" id="PF13855">
    <property type="entry name" value="LRR_8"/>
    <property type="match status" value="1"/>
</dbReference>
<dbReference type="PANTHER" id="PTHR48007:SF34">
    <property type="entry name" value="PROTEIN STRUBBELIG-RECEPTOR FAMILY 8 ISOFORM X1"/>
    <property type="match status" value="1"/>
</dbReference>
<evidence type="ECO:0000313" key="14">
    <source>
        <dbReference type="Proteomes" id="UP000095767"/>
    </source>
</evidence>
<dbReference type="InterPro" id="IPR013210">
    <property type="entry name" value="LRR_N_plant-typ"/>
</dbReference>
<dbReference type="Gene3D" id="3.30.200.20">
    <property type="entry name" value="Phosphorylase Kinase, domain 1"/>
    <property type="match status" value="1"/>
</dbReference>
<evidence type="ECO:0000256" key="1">
    <source>
        <dbReference type="ARBA" id="ARBA00004370"/>
    </source>
</evidence>
<gene>
    <name evidence="13" type="ORF">BAE44_0025441</name>
</gene>
<evidence type="ECO:0000256" key="6">
    <source>
        <dbReference type="ARBA" id="ARBA00022989"/>
    </source>
</evidence>
<dbReference type="Gene3D" id="1.10.510.10">
    <property type="entry name" value="Transferase(Phosphotransferase) domain 1"/>
    <property type="match status" value="1"/>
</dbReference>
<feature type="transmembrane region" description="Helical" evidence="10">
    <location>
        <begin position="326"/>
        <end position="350"/>
    </location>
</feature>
<dbReference type="PRINTS" id="PR00019">
    <property type="entry name" value="LEURICHRPT"/>
</dbReference>
<dbReference type="GO" id="GO:0005524">
    <property type="term" value="F:ATP binding"/>
    <property type="evidence" value="ECO:0007669"/>
    <property type="project" value="InterPro"/>
</dbReference>
<dbReference type="Pfam" id="PF08263">
    <property type="entry name" value="LRRNT_2"/>
    <property type="match status" value="1"/>
</dbReference>
<evidence type="ECO:0000313" key="13">
    <source>
        <dbReference type="EMBL" id="OEL13539.1"/>
    </source>
</evidence>
<dbReference type="FunFam" id="3.30.200.20:FF:000125">
    <property type="entry name" value="Protein STRUBBELIG-RECEPTOR FAMILY 8"/>
    <property type="match status" value="1"/>
</dbReference>
<reference evidence="13 14" key="1">
    <citation type="submission" date="2016-09" db="EMBL/GenBank/DDBJ databases">
        <title>The draft genome of Dichanthelium oligosanthes: A C3 panicoid grass species.</title>
        <authorList>
            <person name="Studer A.J."/>
            <person name="Schnable J.C."/>
            <person name="Brutnell T.P."/>
        </authorList>
    </citation>
    <scope>NUCLEOTIDE SEQUENCE [LARGE SCALE GENOMIC DNA]</scope>
    <source>
        <strain evidence="14">cv. Kellogg 1175</strain>
        <tissue evidence="13">Leaf</tissue>
    </source>
</reference>
<feature type="compositionally biased region" description="Pro residues" evidence="9">
    <location>
        <begin position="281"/>
        <end position="295"/>
    </location>
</feature>
<proteinExistence type="predicted"/>
<dbReference type="GO" id="GO:0004672">
    <property type="term" value="F:protein kinase activity"/>
    <property type="evidence" value="ECO:0007669"/>
    <property type="project" value="InterPro"/>
</dbReference>
<dbReference type="STRING" id="888268.A0A1E5UKZ3"/>
<dbReference type="Gene3D" id="3.80.10.10">
    <property type="entry name" value="Ribonuclease Inhibitor"/>
    <property type="match status" value="1"/>
</dbReference>